<accession>A0ACB9DBP2</accession>
<name>A0ACB9DBP2_9ASTR</name>
<dbReference type="Proteomes" id="UP001056120">
    <property type="component" value="Linkage Group LG19"/>
</dbReference>
<gene>
    <name evidence="1" type="ORF">L1987_56875</name>
</gene>
<evidence type="ECO:0000313" key="1">
    <source>
        <dbReference type="EMBL" id="KAI3743808.1"/>
    </source>
</evidence>
<sequence>MGFGEVEGMGYYVGILLGIIMVLIWGLKSVNVWIYEKNLGKKKRESLPPGDLGWPFIGNMWSFIRAFKSGNPESFISAFVHRYGSNGMYKSLMFGNPSIILITPDVVRKVLMDEDTFQQGWPDAAIKLAGRKSFFGISNEEHKRLRKVTKAPINGHEALSIYVPNIEANVLSALEKWSQMGRIEFLTELRRLTFRIIMYIFLNSEVEHIMEALEKEFTTINHGFRAICINIPGFAYHEAFKARRRLITTLDGIIKERKKKQETSQGITRNDMLDLLLECEDDEGKKLDNEEIIDTLIGYLNAGHESSAHVTTWATMFLQTHPEDFKKAKEEQERIVKNRPSGQKGLTLKEYRQMEYLSKVVDETLRIVSLSFMTFREAKKDVEFKGYVIPKGWKLLIWYRGIHHNPENYPQPEEFNPSRWDNYVPKPGVFLPFGAGTRLCPGNDLAKLEISIFLHHFLLKYKLEMENPGCPVTYLPHPHPKDKSPGRIVKVSN</sequence>
<protein>
    <submittedName>
        <fullName evidence="1">Uncharacterized protein</fullName>
    </submittedName>
</protein>
<organism evidence="1 2">
    <name type="scientific">Smallanthus sonchifolius</name>
    <dbReference type="NCBI Taxonomy" id="185202"/>
    <lineage>
        <taxon>Eukaryota</taxon>
        <taxon>Viridiplantae</taxon>
        <taxon>Streptophyta</taxon>
        <taxon>Embryophyta</taxon>
        <taxon>Tracheophyta</taxon>
        <taxon>Spermatophyta</taxon>
        <taxon>Magnoliopsida</taxon>
        <taxon>eudicotyledons</taxon>
        <taxon>Gunneridae</taxon>
        <taxon>Pentapetalae</taxon>
        <taxon>asterids</taxon>
        <taxon>campanulids</taxon>
        <taxon>Asterales</taxon>
        <taxon>Asteraceae</taxon>
        <taxon>Asteroideae</taxon>
        <taxon>Heliantheae alliance</taxon>
        <taxon>Millerieae</taxon>
        <taxon>Smallanthus</taxon>
    </lineage>
</organism>
<keyword evidence="2" id="KW-1185">Reference proteome</keyword>
<proteinExistence type="predicted"/>
<reference evidence="1 2" key="2">
    <citation type="journal article" date="2022" name="Mol. Ecol. Resour.">
        <title>The genomes of chicory, endive, great burdock and yacon provide insights into Asteraceae paleo-polyploidization history and plant inulin production.</title>
        <authorList>
            <person name="Fan W."/>
            <person name="Wang S."/>
            <person name="Wang H."/>
            <person name="Wang A."/>
            <person name="Jiang F."/>
            <person name="Liu H."/>
            <person name="Zhao H."/>
            <person name="Xu D."/>
            <person name="Zhang Y."/>
        </authorList>
    </citation>
    <scope>NUCLEOTIDE SEQUENCE [LARGE SCALE GENOMIC DNA]</scope>
    <source>
        <strain evidence="2">cv. Yunnan</strain>
        <tissue evidence="1">Leaves</tissue>
    </source>
</reference>
<evidence type="ECO:0000313" key="2">
    <source>
        <dbReference type="Proteomes" id="UP001056120"/>
    </source>
</evidence>
<comment type="caution">
    <text evidence="1">The sequence shown here is derived from an EMBL/GenBank/DDBJ whole genome shotgun (WGS) entry which is preliminary data.</text>
</comment>
<dbReference type="EMBL" id="CM042036">
    <property type="protein sequence ID" value="KAI3743808.1"/>
    <property type="molecule type" value="Genomic_DNA"/>
</dbReference>
<reference evidence="2" key="1">
    <citation type="journal article" date="2022" name="Mol. Ecol. Resour.">
        <title>The genomes of chicory, endive, great burdock and yacon provide insights into Asteraceae palaeo-polyploidization history and plant inulin production.</title>
        <authorList>
            <person name="Fan W."/>
            <person name="Wang S."/>
            <person name="Wang H."/>
            <person name="Wang A."/>
            <person name="Jiang F."/>
            <person name="Liu H."/>
            <person name="Zhao H."/>
            <person name="Xu D."/>
            <person name="Zhang Y."/>
        </authorList>
    </citation>
    <scope>NUCLEOTIDE SEQUENCE [LARGE SCALE GENOMIC DNA]</scope>
    <source>
        <strain evidence="2">cv. Yunnan</strain>
    </source>
</reference>